<protein>
    <submittedName>
        <fullName evidence="1">Uncharacterized protein</fullName>
    </submittedName>
</protein>
<sequence length="93" mass="10077">MASKTFTIRVNPEDHDALIDLAQLLGKPASELAREFIANGLRQAMDPEAIGRIMDEEKAKMQRAAEELRAAHAKAAIKNSRAKSAARDGSHGP</sequence>
<keyword evidence="1" id="KW-0614">Plasmid</keyword>
<reference evidence="1 2" key="1">
    <citation type="submission" date="2020-03" db="EMBL/GenBank/DDBJ databases">
        <title>Screen low temperature-resistant strains for efficient degradation of petroleum hydrocarbons under the low temperature.</title>
        <authorList>
            <person name="Wang Y."/>
            <person name="Chen J."/>
        </authorList>
    </citation>
    <scope>NUCLEOTIDE SEQUENCE [LARGE SCALE GENOMIC DNA]</scope>
    <source>
        <strain evidence="1 2">KB1</strain>
        <plasmid evidence="1 2">plas4</plasmid>
    </source>
</reference>
<dbReference type="RefSeq" id="WP_116058361.1">
    <property type="nucleotide sequence ID" value="NZ_CP050127.1"/>
</dbReference>
<dbReference type="EMBL" id="CP050127">
    <property type="protein sequence ID" value="QIP44077.1"/>
    <property type="molecule type" value="Genomic_DNA"/>
</dbReference>
<evidence type="ECO:0000313" key="2">
    <source>
        <dbReference type="Proteomes" id="UP000502345"/>
    </source>
</evidence>
<accession>A0A6G9D4B6</accession>
<proteinExistence type="predicted"/>
<gene>
    <name evidence="1" type="ORF">G9444_6834</name>
</gene>
<name>A0A6G9D4B6_RHOER</name>
<dbReference type="AlphaFoldDB" id="A0A6G9D4B6"/>
<organism evidence="1 2">
    <name type="scientific">Rhodococcus erythropolis</name>
    <name type="common">Arthrobacter picolinophilus</name>
    <dbReference type="NCBI Taxonomy" id="1833"/>
    <lineage>
        <taxon>Bacteria</taxon>
        <taxon>Bacillati</taxon>
        <taxon>Actinomycetota</taxon>
        <taxon>Actinomycetes</taxon>
        <taxon>Mycobacteriales</taxon>
        <taxon>Nocardiaceae</taxon>
        <taxon>Rhodococcus</taxon>
        <taxon>Rhodococcus erythropolis group</taxon>
    </lineage>
</organism>
<geneLocation type="plasmid" evidence="1 2">
    <name>plas4</name>
</geneLocation>
<dbReference type="Proteomes" id="UP000502345">
    <property type="component" value="Plasmid plas4"/>
</dbReference>
<evidence type="ECO:0000313" key="1">
    <source>
        <dbReference type="EMBL" id="QIP44077.1"/>
    </source>
</evidence>